<reference evidence="1" key="1">
    <citation type="submission" date="2022-07" db="EMBL/GenBank/DDBJ databases">
        <title>Phylogenomic reconstructions and comparative analyses of Kickxellomycotina fungi.</title>
        <authorList>
            <person name="Reynolds N.K."/>
            <person name="Stajich J.E."/>
            <person name="Barry K."/>
            <person name="Grigoriev I.V."/>
            <person name="Crous P."/>
            <person name="Smith M.E."/>
        </authorList>
    </citation>
    <scope>NUCLEOTIDE SEQUENCE</scope>
    <source>
        <strain evidence="1">BCRC 34297</strain>
    </source>
</reference>
<sequence length="194" mass="21351">MPRQYTFDGAAPFPSLRRLGCGGTYPFGDDLLLFRGSAATLELLQLTLTRELAVALLQRNVFTPTSHPKLQCVMLKLPAGMSSANYAKDPEILRLMLNISPNAAVRGVSGWYLDKASHPPVLSLLSKHTYLQVLALPDLRLSLWDAMTLIKSLPLLSDLHAMAPTLDPMPAGISKRKLIAYVSSNYSPMATRFR</sequence>
<comment type="caution">
    <text evidence="1">The sequence shown here is derived from an EMBL/GenBank/DDBJ whole genome shotgun (WGS) entry which is preliminary data.</text>
</comment>
<protein>
    <submittedName>
        <fullName evidence="1">Uncharacterized protein</fullName>
    </submittedName>
</protein>
<name>A0A9W8L8Z4_9FUNG</name>
<accession>A0A9W8L8Z4</accession>
<evidence type="ECO:0000313" key="1">
    <source>
        <dbReference type="EMBL" id="KAJ2749578.1"/>
    </source>
</evidence>
<gene>
    <name evidence="1" type="ORF">GGI19_005587</name>
</gene>
<keyword evidence="2" id="KW-1185">Reference proteome</keyword>
<dbReference type="AlphaFoldDB" id="A0A9W8L8Z4"/>
<feature type="non-terminal residue" evidence="1">
    <location>
        <position position="194"/>
    </location>
</feature>
<dbReference type="Proteomes" id="UP001140011">
    <property type="component" value="Unassembled WGS sequence"/>
</dbReference>
<evidence type="ECO:0000313" key="2">
    <source>
        <dbReference type="Proteomes" id="UP001140011"/>
    </source>
</evidence>
<dbReference type="EMBL" id="JANBUH010000753">
    <property type="protein sequence ID" value="KAJ2749578.1"/>
    <property type="molecule type" value="Genomic_DNA"/>
</dbReference>
<organism evidence="1 2">
    <name type="scientific">Coemansia pectinata</name>
    <dbReference type="NCBI Taxonomy" id="1052879"/>
    <lineage>
        <taxon>Eukaryota</taxon>
        <taxon>Fungi</taxon>
        <taxon>Fungi incertae sedis</taxon>
        <taxon>Zoopagomycota</taxon>
        <taxon>Kickxellomycotina</taxon>
        <taxon>Kickxellomycetes</taxon>
        <taxon>Kickxellales</taxon>
        <taxon>Kickxellaceae</taxon>
        <taxon>Coemansia</taxon>
    </lineage>
</organism>
<dbReference type="OrthoDB" id="5573619at2759"/>
<proteinExistence type="predicted"/>